<feature type="transmembrane region" description="Helical" evidence="2">
    <location>
        <begin position="222"/>
        <end position="241"/>
    </location>
</feature>
<organism evidence="3 4">
    <name type="scientific">Paenibacillus hodogayensis</name>
    <dbReference type="NCBI Taxonomy" id="279208"/>
    <lineage>
        <taxon>Bacteria</taxon>
        <taxon>Bacillati</taxon>
        <taxon>Bacillota</taxon>
        <taxon>Bacilli</taxon>
        <taxon>Bacillales</taxon>
        <taxon>Paenibacillaceae</taxon>
        <taxon>Paenibacillus</taxon>
    </lineage>
</organism>
<dbReference type="EMBL" id="JBHMAG010000014">
    <property type="protein sequence ID" value="MFB9754075.1"/>
    <property type="molecule type" value="Genomic_DNA"/>
</dbReference>
<accession>A0ABV5W0M2</accession>
<evidence type="ECO:0000256" key="1">
    <source>
        <dbReference type="SAM" id="MobiDB-lite"/>
    </source>
</evidence>
<evidence type="ECO:0000313" key="3">
    <source>
        <dbReference type="EMBL" id="MFB9754075.1"/>
    </source>
</evidence>
<gene>
    <name evidence="3" type="ORF">ACFFNY_21110</name>
</gene>
<feature type="transmembrane region" description="Helical" evidence="2">
    <location>
        <begin position="247"/>
        <end position="266"/>
    </location>
</feature>
<sequence length="377" mass="43178">MGNRTFLSVTAEAVEGQYEDVAFETNNFLAPLWFSFVTQEHYQCYRERLMTAWHAVKPHLEHEDLEDLPEWEAFAKALNWHIPWGEAVTQLRQSLPVTLARFPALGPYMLEWLETLFTHVQTHQSPVIHLELAQYFHFYTDPHQYLEQIEQCLHLWWRPDELWFERWNDTMNPYQLGGEHLPKREGNSEDQKKEEATVTPELEETRLANSTSSKTSKRLEGLYFWLLGSLSAGLFLGTLLLTSSKGLAVLAFLLPAICIVLWELFIRPKKIPSTKKERSVPSLVTSKITYYDGASPIKLQGIEAVNLDKSGSFTVLWHHILRAQVGLPNQIVLILHAEFESLYPSPAVVRVDDELAAGHIASAANSIASLSRLESHY</sequence>
<keyword evidence="2" id="KW-1133">Transmembrane helix</keyword>
<evidence type="ECO:0000256" key="2">
    <source>
        <dbReference type="SAM" id="Phobius"/>
    </source>
</evidence>
<comment type="caution">
    <text evidence="3">The sequence shown here is derived from an EMBL/GenBank/DDBJ whole genome shotgun (WGS) entry which is preliminary data.</text>
</comment>
<keyword evidence="2" id="KW-0472">Membrane</keyword>
<name>A0ABV5W0M2_9BACL</name>
<keyword evidence="2" id="KW-0812">Transmembrane</keyword>
<dbReference type="RefSeq" id="WP_344914406.1">
    <property type="nucleotide sequence ID" value="NZ_BAAAYO010000013.1"/>
</dbReference>
<feature type="region of interest" description="Disordered" evidence="1">
    <location>
        <begin position="178"/>
        <end position="210"/>
    </location>
</feature>
<feature type="compositionally biased region" description="Basic and acidic residues" evidence="1">
    <location>
        <begin position="180"/>
        <end position="196"/>
    </location>
</feature>
<dbReference type="Proteomes" id="UP001589619">
    <property type="component" value="Unassembled WGS sequence"/>
</dbReference>
<reference evidence="3 4" key="1">
    <citation type="submission" date="2024-09" db="EMBL/GenBank/DDBJ databases">
        <authorList>
            <person name="Sun Q."/>
            <person name="Mori K."/>
        </authorList>
    </citation>
    <scope>NUCLEOTIDE SEQUENCE [LARGE SCALE GENOMIC DNA]</scope>
    <source>
        <strain evidence="3 4">JCM 12520</strain>
    </source>
</reference>
<evidence type="ECO:0000313" key="4">
    <source>
        <dbReference type="Proteomes" id="UP001589619"/>
    </source>
</evidence>
<proteinExistence type="predicted"/>
<protein>
    <submittedName>
        <fullName evidence="3">Uncharacterized protein</fullName>
    </submittedName>
</protein>
<keyword evidence="4" id="KW-1185">Reference proteome</keyword>